<evidence type="ECO:0000256" key="1">
    <source>
        <dbReference type="ARBA" id="ARBA00010641"/>
    </source>
</evidence>
<evidence type="ECO:0000313" key="7">
    <source>
        <dbReference type="EMBL" id="NGZ76487.1"/>
    </source>
</evidence>
<dbReference type="InterPro" id="IPR007627">
    <property type="entry name" value="RNA_pol_sigma70_r2"/>
</dbReference>
<dbReference type="InterPro" id="IPR013325">
    <property type="entry name" value="RNA_pol_sigma_r2"/>
</dbReference>
<evidence type="ECO:0000259" key="5">
    <source>
        <dbReference type="Pfam" id="PF04542"/>
    </source>
</evidence>
<reference evidence="7 8" key="1">
    <citation type="submission" date="2020-01" db="EMBL/GenBank/DDBJ databases">
        <title>Polyphasic characterisation and genomic insights into a novel alkali tolerant bacterium VR-M41.</title>
        <authorList>
            <person name="Vemuluri V.R."/>
        </authorList>
    </citation>
    <scope>NUCLEOTIDE SEQUENCE [LARGE SCALE GENOMIC DNA]</scope>
    <source>
        <strain evidence="7 8">VR-M41</strain>
    </source>
</reference>
<dbReference type="InterPro" id="IPR036388">
    <property type="entry name" value="WH-like_DNA-bd_sf"/>
</dbReference>
<evidence type="ECO:0000259" key="6">
    <source>
        <dbReference type="Pfam" id="PF08281"/>
    </source>
</evidence>
<dbReference type="PANTHER" id="PTHR43133">
    <property type="entry name" value="RNA POLYMERASE ECF-TYPE SIGMA FACTO"/>
    <property type="match status" value="1"/>
</dbReference>
<keyword evidence="3" id="KW-0731">Sigma factor</keyword>
<keyword evidence="4" id="KW-0804">Transcription</keyword>
<sequence>MAIERADIERCAVLAQEGDAEAFLLLIEEWKGPMYRIARSILGSDADCADALQESVLKAYRAIGTLKEPAFFKTWIYRILINECNDMRRKKSRLSLPGVLPEPAVEEPDYRAVELREAVDRLKEPLRLAVMLVYMEDMKIAEAARVLGVSEGTFKMRLKRSRVQLRKWLEPAQEGEDGYEAAKYRA</sequence>
<dbReference type="Gene3D" id="1.10.10.10">
    <property type="entry name" value="Winged helix-like DNA-binding domain superfamily/Winged helix DNA-binding domain"/>
    <property type="match status" value="1"/>
</dbReference>
<evidence type="ECO:0000313" key="8">
    <source>
        <dbReference type="Proteomes" id="UP000800303"/>
    </source>
</evidence>
<evidence type="ECO:0000256" key="3">
    <source>
        <dbReference type="ARBA" id="ARBA00023082"/>
    </source>
</evidence>
<organism evidence="7 8">
    <name type="scientific">Saccharibacillus alkalitolerans</name>
    <dbReference type="NCBI Taxonomy" id="2705290"/>
    <lineage>
        <taxon>Bacteria</taxon>
        <taxon>Bacillati</taxon>
        <taxon>Bacillota</taxon>
        <taxon>Bacilli</taxon>
        <taxon>Bacillales</taxon>
        <taxon>Paenibacillaceae</taxon>
        <taxon>Saccharibacillus</taxon>
    </lineage>
</organism>
<evidence type="ECO:0000256" key="4">
    <source>
        <dbReference type="ARBA" id="ARBA00023163"/>
    </source>
</evidence>
<feature type="domain" description="RNA polymerase sigma-70 region 2" evidence="5">
    <location>
        <begin position="26"/>
        <end position="93"/>
    </location>
</feature>
<dbReference type="InterPro" id="IPR039425">
    <property type="entry name" value="RNA_pol_sigma-70-like"/>
</dbReference>
<name>A0ABX0F6T6_9BACL</name>
<dbReference type="InterPro" id="IPR014284">
    <property type="entry name" value="RNA_pol_sigma-70_dom"/>
</dbReference>
<dbReference type="Pfam" id="PF08281">
    <property type="entry name" value="Sigma70_r4_2"/>
    <property type="match status" value="1"/>
</dbReference>
<dbReference type="Proteomes" id="UP000800303">
    <property type="component" value="Unassembled WGS sequence"/>
</dbReference>
<comment type="similarity">
    <text evidence="1">Belongs to the sigma-70 factor family. ECF subfamily.</text>
</comment>
<accession>A0ABX0F6T6</accession>
<dbReference type="RefSeq" id="WP_166275313.1">
    <property type="nucleotide sequence ID" value="NZ_JAAFGS010000004.1"/>
</dbReference>
<comment type="caution">
    <text evidence="7">The sequence shown here is derived from an EMBL/GenBank/DDBJ whole genome shotgun (WGS) entry which is preliminary data.</text>
</comment>
<evidence type="ECO:0000256" key="2">
    <source>
        <dbReference type="ARBA" id="ARBA00023015"/>
    </source>
</evidence>
<protein>
    <submittedName>
        <fullName evidence="7">Sigma-70 family RNA polymerase sigma factor</fullName>
    </submittedName>
</protein>
<proteinExistence type="inferred from homology"/>
<dbReference type="NCBIfam" id="TIGR02937">
    <property type="entry name" value="sigma70-ECF"/>
    <property type="match status" value="1"/>
</dbReference>
<dbReference type="PANTHER" id="PTHR43133:SF51">
    <property type="entry name" value="RNA POLYMERASE SIGMA FACTOR"/>
    <property type="match status" value="1"/>
</dbReference>
<dbReference type="InterPro" id="IPR013324">
    <property type="entry name" value="RNA_pol_sigma_r3/r4-like"/>
</dbReference>
<dbReference type="SUPFAM" id="SSF88946">
    <property type="entry name" value="Sigma2 domain of RNA polymerase sigma factors"/>
    <property type="match status" value="1"/>
</dbReference>
<dbReference type="SUPFAM" id="SSF88659">
    <property type="entry name" value="Sigma3 and sigma4 domains of RNA polymerase sigma factors"/>
    <property type="match status" value="1"/>
</dbReference>
<keyword evidence="2" id="KW-0805">Transcription regulation</keyword>
<dbReference type="CDD" id="cd06171">
    <property type="entry name" value="Sigma70_r4"/>
    <property type="match status" value="1"/>
</dbReference>
<dbReference type="InterPro" id="IPR013249">
    <property type="entry name" value="RNA_pol_sigma70_r4_t2"/>
</dbReference>
<keyword evidence="8" id="KW-1185">Reference proteome</keyword>
<dbReference type="Gene3D" id="1.10.1740.10">
    <property type="match status" value="1"/>
</dbReference>
<dbReference type="EMBL" id="JAAFGS010000004">
    <property type="protein sequence ID" value="NGZ76487.1"/>
    <property type="molecule type" value="Genomic_DNA"/>
</dbReference>
<feature type="domain" description="RNA polymerase sigma factor 70 region 4 type 2" evidence="6">
    <location>
        <begin position="114"/>
        <end position="165"/>
    </location>
</feature>
<gene>
    <name evidence="7" type="ORF">GYN08_14255</name>
</gene>
<dbReference type="Pfam" id="PF04542">
    <property type="entry name" value="Sigma70_r2"/>
    <property type="match status" value="1"/>
</dbReference>